<comment type="caution">
    <text evidence="2">The sequence shown here is derived from an EMBL/GenBank/DDBJ whole genome shotgun (WGS) entry which is preliminary data.</text>
</comment>
<feature type="transmembrane region" description="Helical" evidence="1">
    <location>
        <begin position="204"/>
        <end position="222"/>
    </location>
</feature>
<sequence length="436" mass="48134">MNLLDLNIRNVSDISPLGQILGLLALSYSALFLTRRITRLEAPDPVSLYLCGLPLAVQPFFLENLSYKFDALPMLLGQSCAVMAASLLWDGALLRKLALGVFFLFSVLCFYQPCLNTFLALCVVVFVADCARNDLRTAWRTLSLEACAFIIAGIAYHFIVAKHFVHGSYEGGHAVMRDMQTLSLSSLMDSISGGTALLNSLLHAGAKPLLCAFYALGSVYAVRKGLACIRQKTSLSIAAGLLAALSPVILLLLLAGIMLLLQNPVYEPRTFTAFSACVIFANLPFIFMKDHKIRLVAFLPMLYFFVISYSYGNALAEKSRFENAGITHLTEILNDAGFKTGDDLFIYGNEREAPVVRNAITIFPILAKLLPRQGLHDNDIFGYVMLRKNGADSREHSSAEWNTARKLLQNTNIVRNTPDFTLYRTGRIYCLTLQGS</sequence>
<dbReference type="Proteomes" id="UP000321230">
    <property type="component" value="Unassembled WGS sequence"/>
</dbReference>
<feature type="transmembrane region" description="Helical" evidence="1">
    <location>
        <begin position="234"/>
        <end position="259"/>
    </location>
</feature>
<accession>A0A511B228</accession>
<keyword evidence="1" id="KW-0472">Membrane</keyword>
<proteinExistence type="predicted"/>
<evidence type="ECO:0000313" key="3">
    <source>
        <dbReference type="Proteomes" id="UP000321230"/>
    </source>
</evidence>
<name>A0A511B228_9PROT</name>
<dbReference type="Pfam" id="PF14264">
    <property type="entry name" value="Glucos_trans_II"/>
    <property type="match status" value="1"/>
</dbReference>
<feature type="transmembrane region" description="Helical" evidence="1">
    <location>
        <begin position="271"/>
        <end position="288"/>
    </location>
</feature>
<keyword evidence="1" id="KW-0812">Transmembrane</keyword>
<gene>
    <name evidence="2" type="ORF">GWA01_22440</name>
</gene>
<keyword evidence="3" id="KW-1185">Reference proteome</keyword>
<evidence type="ECO:0000313" key="2">
    <source>
        <dbReference type="EMBL" id="GEK94474.1"/>
    </source>
</evidence>
<organism evidence="2 3">
    <name type="scientific">Gluconobacter wancherniae NBRC 103581</name>
    <dbReference type="NCBI Taxonomy" id="656744"/>
    <lineage>
        <taxon>Bacteria</taxon>
        <taxon>Pseudomonadati</taxon>
        <taxon>Pseudomonadota</taxon>
        <taxon>Alphaproteobacteria</taxon>
        <taxon>Acetobacterales</taxon>
        <taxon>Acetobacteraceae</taxon>
        <taxon>Gluconobacter</taxon>
    </lineage>
</organism>
<keyword evidence="1" id="KW-1133">Transmembrane helix</keyword>
<feature type="transmembrane region" description="Helical" evidence="1">
    <location>
        <begin position="46"/>
        <end position="65"/>
    </location>
</feature>
<evidence type="ECO:0000256" key="1">
    <source>
        <dbReference type="SAM" id="Phobius"/>
    </source>
</evidence>
<evidence type="ECO:0008006" key="4">
    <source>
        <dbReference type="Google" id="ProtNLM"/>
    </source>
</evidence>
<feature type="transmembrane region" description="Helical" evidence="1">
    <location>
        <begin position="139"/>
        <end position="160"/>
    </location>
</feature>
<dbReference type="AlphaFoldDB" id="A0A511B228"/>
<feature type="transmembrane region" description="Helical" evidence="1">
    <location>
        <begin position="295"/>
        <end position="312"/>
    </location>
</feature>
<dbReference type="InterPro" id="IPR025686">
    <property type="entry name" value="Glucos_trans_II"/>
</dbReference>
<feature type="transmembrane region" description="Helical" evidence="1">
    <location>
        <begin position="101"/>
        <end position="127"/>
    </location>
</feature>
<protein>
    <recommendedName>
        <fullName evidence="4">Glycosyltransferase RgtA/B/C/D-like domain-containing protein</fullName>
    </recommendedName>
</protein>
<feature type="transmembrane region" description="Helical" evidence="1">
    <location>
        <begin position="14"/>
        <end position="34"/>
    </location>
</feature>
<reference evidence="2 3" key="1">
    <citation type="submission" date="2019-07" db="EMBL/GenBank/DDBJ databases">
        <title>Whole genome shotgun sequence of Gluconobacter wancherniae NBRC 103581.</title>
        <authorList>
            <person name="Hosoyama A."/>
            <person name="Uohara A."/>
            <person name="Ohji S."/>
            <person name="Ichikawa N."/>
        </authorList>
    </citation>
    <scope>NUCLEOTIDE SEQUENCE [LARGE SCALE GENOMIC DNA]</scope>
    <source>
        <strain evidence="2 3">NBRC 103581</strain>
    </source>
</reference>
<dbReference type="EMBL" id="BJUZ01000003">
    <property type="protein sequence ID" value="GEK94474.1"/>
    <property type="molecule type" value="Genomic_DNA"/>
</dbReference>